<protein>
    <submittedName>
        <fullName evidence="9">Phosphatidate phosphatase</fullName>
    </submittedName>
</protein>
<feature type="transmembrane region" description="Helical" evidence="7">
    <location>
        <begin position="292"/>
        <end position="312"/>
    </location>
</feature>
<feature type="domain" description="Phosphatidic acid phosphatase type 2/haloperoxidase" evidence="8">
    <location>
        <begin position="215"/>
        <end position="370"/>
    </location>
</feature>
<gene>
    <name evidence="9" type="ORF">BV898_00478</name>
</gene>
<comment type="subcellular location">
    <subcellularLocation>
        <location evidence="1">Membrane</location>
        <topology evidence="1">Multi-pass membrane protein</topology>
    </subcellularLocation>
</comment>
<feature type="transmembrane region" description="Helical" evidence="7">
    <location>
        <begin position="324"/>
        <end position="343"/>
    </location>
</feature>
<dbReference type="GO" id="GO:0005886">
    <property type="term" value="C:plasma membrane"/>
    <property type="evidence" value="ECO:0007669"/>
    <property type="project" value="TreeGrafter"/>
</dbReference>
<evidence type="ECO:0000256" key="3">
    <source>
        <dbReference type="ARBA" id="ARBA00022692"/>
    </source>
</evidence>
<dbReference type="GO" id="GO:0008195">
    <property type="term" value="F:phosphatidate phosphatase activity"/>
    <property type="evidence" value="ECO:0007669"/>
    <property type="project" value="TreeGrafter"/>
</dbReference>
<dbReference type="PANTHER" id="PTHR10165:SF103">
    <property type="entry name" value="PHOSPHOLIPID PHOSPHATASE HOMOLOG 1.2 HOMOLOG"/>
    <property type="match status" value="1"/>
</dbReference>
<dbReference type="AlphaFoldDB" id="A0A1W0XDI8"/>
<dbReference type="GO" id="GO:0006644">
    <property type="term" value="P:phospholipid metabolic process"/>
    <property type="evidence" value="ECO:0007669"/>
    <property type="project" value="InterPro"/>
</dbReference>
<dbReference type="Pfam" id="PF01569">
    <property type="entry name" value="PAP2"/>
    <property type="match status" value="1"/>
</dbReference>
<dbReference type="GO" id="GO:0007165">
    <property type="term" value="P:signal transduction"/>
    <property type="evidence" value="ECO:0007669"/>
    <property type="project" value="TreeGrafter"/>
</dbReference>
<feature type="transmembrane region" description="Helical" evidence="7">
    <location>
        <begin position="159"/>
        <end position="183"/>
    </location>
</feature>
<dbReference type="InterPro" id="IPR043216">
    <property type="entry name" value="PAP-like"/>
</dbReference>
<dbReference type="Gene3D" id="1.20.144.10">
    <property type="entry name" value="Phosphatidic acid phosphatase type 2/haloperoxidase"/>
    <property type="match status" value="1"/>
</dbReference>
<evidence type="ECO:0000256" key="4">
    <source>
        <dbReference type="ARBA" id="ARBA00022989"/>
    </source>
</evidence>
<keyword evidence="5 7" id="KW-0472">Membrane</keyword>
<dbReference type="SUPFAM" id="SSF48317">
    <property type="entry name" value="Acid phosphatase/Vanadium-dependent haloperoxidase"/>
    <property type="match status" value="1"/>
</dbReference>
<dbReference type="InterPro" id="IPR000326">
    <property type="entry name" value="PAP2/HPO"/>
</dbReference>
<dbReference type="SMART" id="SM00014">
    <property type="entry name" value="acidPPc"/>
    <property type="match status" value="1"/>
</dbReference>
<dbReference type="OrthoDB" id="8907274at2759"/>
<keyword evidence="4 7" id="KW-1133">Transmembrane helix</keyword>
<evidence type="ECO:0000256" key="1">
    <source>
        <dbReference type="ARBA" id="ARBA00004141"/>
    </source>
</evidence>
<feature type="compositionally biased region" description="Basic and acidic residues" evidence="6">
    <location>
        <begin position="43"/>
        <end position="67"/>
    </location>
</feature>
<evidence type="ECO:0000256" key="7">
    <source>
        <dbReference type="SAM" id="Phobius"/>
    </source>
</evidence>
<feature type="transmembrane region" description="Helical" evidence="7">
    <location>
        <begin position="355"/>
        <end position="377"/>
    </location>
</feature>
<dbReference type="GO" id="GO:0046839">
    <property type="term" value="P:phospholipid dephosphorylation"/>
    <property type="evidence" value="ECO:0007669"/>
    <property type="project" value="TreeGrafter"/>
</dbReference>
<keyword evidence="10" id="KW-1185">Reference proteome</keyword>
<evidence type="ECO:0000256" key="5">
    <source>
        <dbReference type="ARBA" id="ARBA00023136"/>
    </source>
</evidence>
<dbReference type="CDD" id="cd03384">
    <property type="entry name" value="PAP2_wunen"/>
    <property type="match status" value="1"/>
</dbReference>
<feature type="region of interest" description="Disordered" evidence="6">
    <location>
        <begin position="34"/>
        <end position="68"/>
    </location>
</feature>
<evidence type="ECO:0000313" key="9">
    <source>
        <dbReference type="EMBL" id="OQV25539.1"/>
    </source>
</evidence>
<reference evidence="10" key="1">
    <citation type="submission" date="2017-01" db="EMBL/GenBank/DDBJ databases">
        <title>Comparative genomics of anhydrobiosis in the tardigrade Hypsibius dujardini.</title>
        <authorList>
            <person name="Yoshida Y."/>
            <person name="Koutsovoulos G."/>
            <person name="Laetsch D."/>
            <person name="Stevens L."/>
            <person name="Kumar S."/>
            <person name="Horikawa D."/>
            <person name="Ishino K."/>
            <person name="Komine S."/>
            <person name="Tomita M."/>
            <person name="Blaxter M."/>
            <person name="Arakawa K."/>
        </authorList>
    </citation>
    <scope>NUCLEOTIDE SEQUENCE [LARGE SCALE GENOMIC DNA]</scope>
    <source>
        <strain evidence="10">Z151</strain>
    </source>
</reference>
<dbReference type="PANTHER" id="PTHR10165">
    <property type="entry name" value="LIPID PHOSPHATE PHOSPHATASE"/>
    <property type="match status" value="1"/>
</dbReference>
<evidence type="ECO:0000256" key="2">
    <source>
        <dbReference type="ARBA" id="ARBA00008816"/>
    </source>
</evidence>
<name>A0A1W0XDI8_HYPEX</name>
<organism evidence="9 10">
    <name type="scientific">Hypsibius exemplaris</name>
    <name type="common">Freshwater tardigrade</name>
    <dbReference type="NCBI Taxonomy" id="2072580"/>
    <lineage>
        <taxon>Eukaryota</taxon>
        <taxon>Metazoa</taxon>
        <taxon>Ecdysozoa</taxon>
        <taxon>Tardigrada</taxon>
        <taxon>Eutardigrada</taxon>
        <taxon>Parachela</taxon>
        <taxon>Hypsibioidea</taxon>
        <taxon>Hypsibiidae</taxon>
        <taxon>Hypsibius</taxon>
    </lineage>
</organism>
<evidence type="ECO:0000259" key="8">
    <source>
        <dbReference type="SMART" id="SM00014"/>
    </source>
</evidence>
<dbReference type="InterPro" id="IPR036938">
    <property type="entry name" value="PAP2/HPO_sf"/>
</dbReference>
<evidence type="ECO:0000313" key="10">
    <source>
        <dbReference type="Proteomes" id="UP000192578"/>
    </source>
</evidence>
<comment type="similarity">
    <text evidence="2">Belongs to the PA-phosphatase related phosphoesterase family.</text>
</comment>
<accession>A0A1W0XDI8</accession>
<feature type="transmembrane region" description="Helical" evidence="7">
    <location>
        <begin position="204"/>
        <end position="225"/>
    </location>
</feature>
<dbReference type="EMBL" id="MTYJ01000002">
    <property type="protein sequence ID" value="OQV25539.1"/>
    <property type="molecule type" value="Genomic_DNA"/>
</dbReference>
<keyword evidence="3 7" id="KW-0812">Transmembrane</keyword>
<comment type="caution">
    <text evidence="9">The sequence shown here is derived from an EMBL/GenBank/DDBJ whole genome shotgun (WGS) entry which is preliminary data.</text>
</comment>
<sequence>MIDRYPPDQNPYLNQNKPLPFPVALREFERETAGMEMSARLSPQREQRQGGEDVADSAHQHHHETIRISHPVVNPNPEYIPSDSSQQKIILVSEEKTHVPEALRFRYFLSWRTIIEILSVCAAMIPIVVAPHLGAYQRGFRCDDPNIMFPFKEGTVKPWLMYVVGFGVSLVAVVVGEYCRFFISKRGYSKMEAKYRMWRNGPQIPPVLVSITRIILLFIYGFLIVKSITDIAKYTVGRLRPHFLDVCFGSSNGVPLLDTLGECKGRYMTNIVCPLAASDDPKVQYRIRDSRLSFLSGHSSMAFYCAFFVIFYLESRLRWMRMRYCKAILQFALFMMAALTGLSRISDHKHHWDDVFAGALLGFIVSIITVFLIGDFFNDSRFLRYKIVTMLQKLDWGNDEGSQFARLLSEENGYDPGVLRKIKHITRYTPSNPNPKVS</sequence>
<proteinExistence type="inferred from homology"/>
<dbReference type="Proteomes" id="UP000192578">
    <property type="component" value="Unassembled WGS sequence"/>
</dbReference>
<evidence type="ECO:0000256" key="6">
    <source>
        <dbReference type="SAM" id="MobiDB-lite"/>
    </source>
</evidence>
<feature type="transmembrane region" description="Helical" evidence="7">
    <location>
        <begin position="114"/>
        <end position="133"/>
    </location>
</feature>